<evidence type="ECO:0000313" key="3">
    <source>
        <dbReference type="EMBL" id="NUU14813.1"/>
    </source>
</evidence>
<dbReference type="InterPro" id="IPR036465">
    <property type="entry name" value="vWFA_dom_sf"/>
</dbReference>
<proteinExistence type="predicted"/>
<reference evidence="3 4" key="1">
    <citation type="submission" date="2020-05" db="EMBL/GenBank/DDBJ databases">
        <title>Genome Sequencing of Type Strains.</title>
        <authorList>
            <person name="Lemaire J.F."/>
            <person name="Inderbitzin P."/>
            <person name="Gregorio O.A."/>
            <person name="Collins S.B."/>
            <person name="Wespe N."/>
            <person name="Knight-Connoni V."/>
        </authorList>
    </citation>
    <scope>NUCLEOTIDE SEQUENCE [LARGE SCALE GENOMIC DNA]</scope>
    <source>
        <strain evidence="3 4">ATCC 19096</strain>
    </source>
</reference>
<feature type="compositionally biased region" description="Basic and acidic residues" evidence="1">
    <location>
        <begin position="8"/>
        <end position="19"/>
    </location>
</feature>
<name>A0ABX2MDJ0_9MICO</name>
<feature type="region of interest" description="Disordered" evidence="1">
    <location>
        <begin position="400"/>
        <end position="428"/>
    </location>
</feature>
<keyword evidence="4" id="KW-1185">Reference proteome</keyword>
<dbReference type="SUPFAM" id="SSF53300">
    <property type="entry name" value="vWA-like"/>
    <property type="match status" value="1"/>
</dbReference>
<dbReference type="Proteomes" id="UP000573001">
    <property type="component" value="Unassembled WGS sequence"/>
</dbReference>
<evidence type="ECO:0000256" key="1">
    <source>
        <dbReference type="SAM" id="MobiDB-lite"/>
    </source>
</evidence>
<feature type="region of interest" description="Disordered" evidence="1">
    <location>
        <begin position="1"/>
        <end position="27"/>
    </location>
</feature>
<dbReference type="Gene3D" id="3.40.50.410">
    <property type="entry name" value="von Willebrand factor, type A domain"/>
    <property type="match status" value="1"/>
</dbReference>
<gene>
    <name evidence="3" type="ORF">HP507_13330</name>
</gene>
<dbReference type="EMBL" id="JABMCE010000083">
    <property type="protein sequence ID" value="NUU14813.1"/>
    <property type="molecule type" value="Genomic_DNA"/>
</dbReference>
<evidence type="ECO:0000313" key="4">
    <source>
        <dbReference type="Proteomes" id="UP000573001"/>
    </source>
</evidence>
<protein>
    <submittedName>
        <fullName evidence="3">VWA domain-containing protein</fullName>
    </submittedName>
</protein>
<organism evidence="3 4">
    <name type="scientific">Curtobacterium pusillum</name>
    <dbReference type="NCBI Taxonomy" id="69373"/>
    <lineage>
        <taxon>Bacteria</taxon>
        <taxon>Bacillati</taxon>
        <taxon>Actinomycetota</taxon>
        <taxon>Actinomycetes</taxon>
        <taxon>Micrococcales</taxon>
        <taxon>Microbacteriaceae</taxon>
        <taxon>Curtobacterium</taxon>
    </lineage>
</organism>
<feature type="domain" description="VWFA" evidence="2">
    <location>
        <begin position="473"/>
        <end position="652"/>
    </location>
</feature>
<accession>A0ABX2MDJ0</accession>
<dbReference type="InterPro" id="IPR002035">
    <property type="entry name" value="VWF_A"/>
</dbReference>
<dbReference type="Pfam" id="PF13519">
    <property type="entry name" value="VWA_2"/>
    <property type="match status" value="1"/>
</dbReference>
<evidence type="ECO:0000259" key="2">
    <source>
        <dbReference type="SMART" id="SM00327"/>
    </source>
</evidence>
<dbReference type="CDD" id="cd00198">
    <property type="entry name" value="vWFA"/>
    <property type="match status" value="1"/>
</dbReference>
<comment type="caution">
    <text evidence="3">The sequence shown here is derived from an EMBL/GenBank/DDBJ whole genome shotgun (WGS) entry which is preliminary data.</text>
</comment>
<dbReference type="RefSeq" id="WP_175352272.1">
    <property type="nucleotide sequence ID" value="NZ_BAAAWQ010000001.1"/>
</dbReference>
<dbReference type="SMART" id="SM00327">
    <property type="entry name" value="VWA"/>
    <property type="match status" value="1"/>
</dbReference>
<sequence>MARQNRRLSRDARYGRYEDGPDPLAPPVDLSEALDAIGEDVMGGTSPERAIREFLRRGGRDQRGLDDLARRVAERRRELTSRNNLDGTLQQVKQLLDEAVLAERGQLARDTDLDDGDRALAEMQLDSLSPSPASAVQELSGYDWKSPTARQKYEEIKDLLGREMLDQRFAGMKQALEGATDADRAAVGEMMRDLNALLEAHRAGSDTQEQFDAFMAKHGEYFPSNPQNVEELLDDLAARAAAAQRMRNSMTEEQRDELDALAQQAFGSPDLMGQLAQLDGNLRSLRPGEDWGGSERMEGDQGLGLGDGTGVFQDIADLDALADQIAQSGPGSDLDDLDLDALARQLGAEAAVDARTLQQLEKALRNSGAMRRGADGQLRLTPKAMRQLGKSLLKDVAQRMSGRQGARDLRRSGAAGEPSGSTRQWQYGDTEPWDVTRSITNALTRTAASGRMGPGVRLEIDDVEVQETEARTQACVALLVDTSFSMAMEDRWVPMKRTALALHTLVSTRFRGDDLQLIAFGREAEVMDIEQLVGLDAMWDKGTNLHHALLLANRHFRKHPTAQPVLLIVTDGEPTSHLEPNGQVWFGYPPDPVTIALSVRELENAGRLGAQTTFFRLGDDPGLARFVDAMAKRVDGTVVAPENDDLGVAVVGSYLGSRRGTTLFRDDWSL</sequence>